<evidence type="ECO:0000313" key="1">
    <source>
        <dbReference type="Proteomes" id="UP000035681"/>
    </source>
</evidence>
<dbReference type="WBParaSite" id="TCONS_00017245.p1">
    <property type="protein sequence ID" value="TCONS_00017245.p1"/>
    <property type="gene ID" value="XLOC_011505"/>
</dbReference>
<protein>
    <submittedName>
        <fullName evidence="2 3">Uncharacterized protein</fullName>
    </submittedName>
</protein>
<sequence length="101" mass="12179">MSYEMVKKLSILFLLFSYGYSYNILLIKLFLYPENRNEIKSHNYNPVHLLGKRHFNFFGSNDHNCFYSPMNCVFWKDKISTGSFKIRSKKKVFNIFKFLDI</sequence>
<evidence type="ECO:0000313" key="3">
    <source>
        <dbReference type="WBParaSite" id="TCONS_00017245.p1"/>
    </source>
</evidence>
<proteinExistence type="predicted"/>
<organism evidence="2">
    <name type="scientific">Strongyloides stercoralis</name>
    <name type="common">Threadworm</name>
    <dbReference type="NCBI Taxonomy" id="6248"/>
    <lineage>
        <taxon>Eukaryota</taxon>
        <taxon>Metazoa</taxon>
        <taxon>Ecdysozoa</taxon>
        <taxon>Nematoda</taxon>
        <taxon>Chromadorea</taxon>
        <taxon>Rhabditida</taxon>
        <taxon>Tylenchina</taxon>
        <taxon>Panagrolaimomorpha</taxon>
        <taxon>Strongyloidoidea</taxon>
        <taxon>Strongyloididae</taxon>
        <taxon>Strongyloides</taxon>
    </lineage>
</organism>
<dbReference type="Proteomes" id="UP000035681">
    <property type="component" value="Unplaced"/>
</dbReference>
<dbReference type="AlphaFoldDB" id="A0A0K0EGL4"/>
<evidence type="ECO:0000313" key="2">
    <source>
        <dbReference type="WBParaSite" id="SSTP_0000862500.1"/>
    </source>
</evidence>
<reference evidence="2" key="1">
    <citation type="submission" date="2015-08" db="UniProtKB">
        <authorList>
            <consortium name="WormBaseParasite"/>
        </authorList>
    </citation>
    <scope>IDENTIFICATION</scope>
</reference>
<name>A0A0K0EGL4_STRER</name>
<keyword evidence="1" id="KW-1185">Reference proteome</keyword>
<accession>A0A0K0EGL4</accession>
<dbReference type="WBParaSite" id="SSTP_0000862500.1">
    <property type="protein sequence ID" value="SSTP_0000862500.1"/>
    <property type="gene ID" value="SSTP_0000862500"/>
</dbReference>